<dbReference type="Proteomes" id="UP000594014">
    <property type="component" value="Chromosome"/>
</dbReference>
<proteinExistence type="predicted"/>
<keyword evidence="2" id="KW-1185">Reference proteome</keyword>
<organism evidence="1 2">
    <name type="scientific">Anoxybacterium hadale</name>
    <dbReference type="NCBI Taxonomy" id="3408580"/>
    <lineage>
        <taxon>Bacteria</taxon>
        <taxon>Bacillati</taxon>
        <taxon>Bacillota</taxon>
        <taxon>Clostridia</taxon>
        <taxon>Peptostreptococcales</taxon>
        <taxon>Anaerovoracaceae</taxon>
        <taxon>Anoxybacterium</taxon>
    </lineage>
</organism>
<accession>A0ACD1AEA5</accession>
<gene>
    <name evidence="1" type="ORF">FRZ06_15980</name>
</gene>
<reference evidence="1" key="1">
    <citation type="submission" date="2019-08" db="EMBL/GenBank/DDBJ databases">
        <title>Genome sequence of Clostridiales bacterium MT110.</title>
        <authorList>
            <person name="Cao J."/>
        </authorList>
    </citation>
    <scope>NUCLEOTIDE SEQUENCE</scope>
    <source>
        <strain evidence="1">MT110</strain>
    </source>
</reference>
<evidence type="ECO:0000313" key="1">
    <source>
        <dbReference type="EMBL" id="QOX64735.1"/>
    </source>
</evidence>
<dbReference type="EMBL" id="CP042469">
    <property type="protein sequence ID" value="QOX64735.1"/>
    <property type="molecule type" value="Genomic_DNA"/>
</dbReference>
<protein>
    <submittedName>
        <fullName evidence="1">Carbohydrate kinase</fullName>
    </submittedName>
</protein>
<keyword evidence="1" id="KW-0808">Transferase</keyword>
<sequence length="348" mass="38770">MNEENTRMQEPDRMQELDRLQGDFFDIDRIIRVLEHAEQSVITVFGDYSLDKYVYSKPSRDEESVETGLIAYQIHETASYAGIGGTVANNLRSLGAQVICIGLLGIDGHGFELMEQLEKIGADTRLMIPSEQLLTNTYLKPMRGEAKGSASEMNRLDFRNFEETPRELEDRLLRNLEQAVQQSQGVIITDQFLKRNCSAVTDRVRDGISELALKYPDVFFYADSRGFISEYRNVIRKCNEHELGGTELTGLRIVTMGEKGILLCEGNEKTHIPSFPAKPPLDICGAGDATNAGIMLGLTLGLGKKEAAFLGACVASVTIEQIGVTGTATREQVKARMYEKKHFFSVKL</sequence>
<keyword evidence="1" id="KW-0418">Kinase</keyword>
<name>A0ACD1AEA5_9FIRM</name>
<evidence type="ECO:0000313" key="2">
    <source>
        <dbReference type="Proteomes" id="UP000594014"/>
    </source>
</evidence>